<dbReference type="Proteomes" id="UP000183760">
    <property type="component" value="Unassembled WGS sequence"/>
</dbReference>
<sequence length="36" mass="4072">MLAPLTLALLLRHLVTAWLERRDAETSVPTQPLEES</sequence>
<keyword evidence="2" id="KW-1185">Reference proteome</keyword>
<comment type="caution">
    <text evidence="1">The sequence shown here is derived from an EMBL/GenBank/DDBJ whole genome shotgun (WGS) entry which is preliminary data.</text>
</comment>
<dbReference type="EMBL" id="FOIB01000003">
    <property type="protein sequence ID" value="SET79383.1"/>
    <property type="molecule type" value="Genomic_DNA"/>
</dbReference>
<reference evidence="1 2" key="1">
    <citation type="submission" date="2016-10" db="EMBL/GenBank/DDBJ databases">
        <authorList>
            <person name="Varghese N."/>
            <person name="Submissions S."/>
        </authorList>
    </citation>
    <scope>NUCLEOTIDE SEQUENCE [LARGE SCALE GENOMIC DNA]</scope>
    <source>
        <strain evidence="1 2">DSM 16525</strain>
    </source>
</reference>
<evidence type="ECO:0000313" key="1">
    <source>
        <dbReference type="EMBL" id="SET79383.1"/>
    </source>
</evidence>
<organism evidence="1 2">
    <name type="scientific">Myxococcus fulvus</name>
    <dbReference type="NCBI Taxonomy" id="33"/>
    <lineage>
        <taxon>Bacteria</taxon>
        <taxon>Pseudomonadati</taxon>
        <taxon>Myxococcota</taxon>
        <taxon>Myxococcia</taxon>
        <taxon>Myxococcales</taxon>
        <taxon>Cystobacterineae</taxon>
        <taxon>Myxococcaceae</taxon>
        <taxon>Myxococcus</taxon>
    </lineage>
</organism>
<protein>
    <submittedName>
        <fullName evidence="1">Uncharacterized protein</fullName>
    </submittedName>
</protein>
<gene>
    <name evidence="1" type="ORF">SAMN05443572_103248</name>
</gene>
<evidence type="ECO:0000313" key="2">
    <source>
        <dbReference type="Proteomes" id="UP000183760"/>
    </source>
</evidence>
<name>A0ABY1C8A9_MYXFU</name>
<accession>A0ABY1C8A9</accession>
<proteinExistence type="predicted"/>